<dbReference type="Proteomes" id="UP000800094">
    <property type="component" value="Unassembled WGS sequence"/>
</dbReference>
<evidence type="ECO:0000313" key="2">
    <source>
        <dbReference type="EMBL" id="KAF2245199.1"/>
    </source>
</evidence>
<dbReference type="Pfam" id="PF24968">
    <property type="entry name" value="DUF7770"/>
    <property type="match status" value="1"/>
</dbReference>
<evidence type="ECO:0000313" key="3">
    <source>
        <dbReference type="Proteomes" id="UP000800094"/>
    </source>
</evidence>
<sequence length="145" mass="16536">MGPLMHGGAVSQNHWTIYLIVPGGSVQLNMKTSTDPNTRRGIFEVRERAYEKSNTAVRWFDLPASSGLLVDSVEREIQSQRWDQYDMTEGGVGCRWWILTVMRGFANKNFVDGEKVESELVPALSYNYSKDIEPIWLEIKQGTFC</sequence>
<reference evidence="2" key="1">
    <citation type="journal article" date="2020" name="Stud. Mycol.">
        <title>101 Dothideomycetes genomes: a test case for predicting lifestyles and emergence of pathogens.</title>
        <authorList>
            <person name="Haridas S."/>
            <person name="Albert R."/>
            <person name="Binder M."/>
            <person name="Bloem J."/>
            <person name="Labutti K."/>
            <person name="Salamov A."/>
            <person name="Andreopoulos B."/>
            <person name="Baker S."/>
            <person name="Barry K."/>
            <person name="Bills G."/>
            <person name="Bluhm B."/>
            <person name="Cannon C."/>
            <person name="Castanera R."/>
            <person name="Culley D."/>
            <person name="Daum C."/>
            <person name="Ezra D."/>
            <person name="Gonzalez J."/>
            <person name="Henrissat B."/>
            <person name="Kuo A."/>
            <person name="Liang C."/>
            <person name="Lipzen A."/>
            <person name="Lutzoni F."/>
            <person name="Magnuson J."/>
            <person name="Mondo S."/>
            <person name="Nolan M."/>
            <person name="Ohm R."/>
            <person name="Pangilinan J."/>
            <person name="Park H.-J."/>
            <person name="Ramirez L."/>
            <person name="Alfaro M."/>
            <person name="Sun H."/>
            <person name="Tritt A."/>
            <person name="Yoshinaga Y."/>
            <person name="Zwiers L.-H."/>
            <person name="Turgeon B."/>
            <person name="Goodwin S."/>
            <person name="Spatafora J."/>
            <person name="Crous P."/>
            <person name="Grigoriev I."/>
        </authorList>
    </citation>
    <scope>NUCLEOTIDE SEQUENCE</scope>
    <source>
        <strain evidence="2">CBS 122368</strain>
    </source>
</reference>
<dbReference type="AlphaFoldDB" id="A0A6A6I4Q1"/>
<feature type="domain" description="DUF7770" evidence="1">
    <location>
        <begin position="10"/>
        <end position="145"/>
    </location>
</feature>
<protein>
    <recommendedName>
        <fullName evidence="1">DUF7770 domain-containing protein</fullName>
    </recommendedName>
</protein>
<dbReference type="EMBL" id="ML987201">
    <property type="protein sequence ID" value="KAF2245199.1"/>
    <property type="molecule type" value="Genomic_DNA"/>
</dbReference>
<proteinExistence type="predicted"/>
<dbReference type="InterPro" id="IPR056672">
    <property type="entry name" value="DUF7770"/>
</dbReference>
<dbReference type="GeneID" id="54583084"/>
<name>A0A6A6I4Q1_9PLEO</name>
<organism evidence="2 3">
    <name type="scientific">Trematosphaeria pertusa</name>
    <dbReference type="NCBI Taxonomy" id="390896"/>
    <lineage>
        <taxon>Eukaryota</taxon>
        <taxon>Fungi</taxon>
        <taxon>Dikarya</taxon>
        <taxon>Ascomycota</taxon>
        <taxon>Pezizomycotina</taxon>
        <taxon>Dothideomycetes</taxon>
        <taxon>Pleosporomycetidae</taxon>
        <taxon>Pleosporales</taxon>
        <taxon>Massarineae</taxon>
        <taxon>Trematosphaeriaceae</taxon>
        <taxon>Trematosphaeria</taxon>
    </lineage>
</organism>
<accession>A0A6A6I4Q1</accession>
<keyword evidence="3" id="KW-1185">Reference proteome</keyword>
<dbReference type="RefSeq" id="XP_033680203.1">
    <property type="nucleotide sequence ID" value="XM_033829754.1"/>
</dbReference>
<gene>
    <name evidence="2" type="ORF">BU26DRAFT_522298</name>
</gene>
<evidence type="ECO:0000259" key="1">
    <source>
        <dbReference type="Pfam" id="PF24968"/>
    </source>
</evidence>
<dbReference type="OrthoDB" id="3739692at2759"/>